<name>A0ACB7T7F3_HYAAI</name>
<accession>A0ACB7T7F3</accession>
<comment type="caution">
    <text evidence="1">The sequence shown here is derived from an EMBL/GenBank/DDBJ whole genome shotgun (WGS) entry which is preliminary data.</text>
</comment>
<sequence length="231" mass="26188">MGFRLKKGHVPAEGDRVQVSVPGRHRALLLDGYQGPKRQRRKCFHGFDGTGVPTVPLRSWINGNSDEFWKPVMPSLLNAQQQLVSILGEHADSGVEVDIHSLCERFTFDVICKAAFCLDTNVQRNPDNPLFKKAITVVPNVNSGFLYHLGQNLYHWPWLLRLRSKVLRAFYTNPLADMTTKAADIIMYRRKNPQVRVPDMAQILLDNLVDAEVTEVRKSAVPKESESIMQP</sequence>
<organism evidence="1 2">
    <name type="scientific">Hyalomma asiaticum</name>
    <name type="common">Tick</name>
    <dbReference type="NCBI Taxonomy" id="266040"/>
    <lineage>
        <taxon>Eukaryota</taxon>
        <taxon>Metazoa</taxon>
        <taxon>Ecdysozoa</taxon>
        <taxon>Arthropoda</taxon>
        <taxon>Chelicerata</taxon>
        <taxon>Arachnida</taxon>
        <taxon>Acari</taxon>
        <taxon>Parasitiformes</taxon>
        <taxon>Ixodida</taxon>
        <taxon>Ixodoidea</taxon>
        <taxon>Ixodidae</taxon>
        <taxon>Hyalomminae</taxon>
        <taxon>Hyalomma</taxon>
    </lineage>
</organism>
<protein>
    <submittedName>
        <fullName evidence="1">Uncharacterized protein</fullName>
    </submittedName>
</protein>
<evidence type="ECO:0000313" key="1">
    <source>
        <dbReference type="EMBL" id="KAH6943081.1"/>
    </source>
</evidence>
<gene>
    <name evidence="1" type="ORF">HPB50_015545</name>
</gene>
<evidence type="ECO:0000313" key="2">
    <source>
        <dbReference type="Proteomes" id="UP000821845"/>
    </source>
</evidence>
<dbReference type="EMBL" id="CM023490">
    <property type="protein sequence ID" value="KAH6943081.1"/>
    <property type="molecule type" value="Genomic_DNA"/>
</dbReference>
<keyword evidence="2" id="KW-1185">Reference proteome</keyword>
<dbReference type="Proteomes" id="UP000821845">
    <property type="component" value="Chromosome 10"/>
</dbReference>
<reference evidence="1" key="1">
    <citation type="submission" date="2020-05" db="EMBL/GenBank/DDBJ databases">
        <title>Large-scale comparative analyses of tick genomes elucidate their genetic diversity and vector capacities.</title>
        <authorList>
            <person name="Jia N."/>
            <person name="Wang J."/>
            <person name="Shi W."/>
            <person name="Du L."/>
            <person name="Sun Y."/>
            <person name="Zhan W."/>
            <person name="Jiang J."/>
            <person name="Wang Q."/>
            <person name="Zhang B."/>
            <person name="Ji P."/>
            <person name="Sakyi L.B."/>
            <person name="Cui X."/>
            <person name="Yuan T."/>
            <person name="Jiang B."/>
            <person name="Yang W."/>
            <person name="Lam T.T.-Y."/>
            <person name="Chang Q."/>
            <person name="Ding S."/>
            <person name="Wang X."/>
            <person name="Zhu J."/>
            <person name="Ruan X."/>
            <person name="Zhao L."/>
            <person name="Wei J."/>
            <person name="Que T."/>
            <person name="Du C."/>
            <person name="Cheng J."/>
            <person name="Dai P."/>
            <person name="Han X."/>
            <person name="Huang E."/>
            <person name="Gao Y."/>
            <person name="Liu J."/>
            <person name="Shao H."/>
            <person name="Ye R."/>
            <person name="Li L."/>
            <person name="Wei W."/>
            <person name="Wang X."/>
            <person name="Wang C."/>
            <person name="Yang T."/>
            <person name="Huo Q."/>
            <person name="Li W."/>
            <person name="Guo W."/>
            <person name="Chen H."/>
            <person name="Zhou L."/>
            <person name="Ni X."/>
            <person name="Tian J."/>
            <person name="Zhou Y."/>
            <person name="Sheng Y."/>
            <person name="Liu T."/>
            <person name="Pan Y."/>
            <person name="Xia L."/>
            <person name="Li J."/>
            <person name="Zhao F."/>
            <person name="Cao W."/>
        </authorList>
    </citation>
    <scope>NUCLEOTIDE SEQUENCE</scope>
    <source>
        <strain evidence="1">Hyas-2018</strain>
    </source>
</reference>
<proteinExistence type="predicted"/>